<comment type="caution">
    <text evidence="2">The sequence shown here is derived from an EMBL/GenBank/DDBJ whole genome shotgun (WGS) entry which is preliminary data.</text>
</comment>
<sequence>MVSSKYTVLEDDWDTILVLNIWESSDDASEQRNGASTGRQIRVKVSPKHLMIASPVFKAMLNSKFKEGKGLADGFAEVSLPDDNPEMLVILLNIIHGFSRRVPRILDLDDLLEAAILVDKYDLHEAVEVFSEMWIRHLEGSLPTTYCDDVICWMCISSVFRHSPILKAMTKLAWKLAIGPICNEGDLPIPAEVITKLDEAREETLREIFEALENDFSQYYIHNIQCSTYCDAIALGVMGHELNAMNLLDDDLKRPYVGFSVKGVLDQISSSRFLKLECYRYSFDIGEERKRCANSLDRTAMTKLIDVLRDDFGGLSFDLPEPDDHHVIVIQ</sequence>
<reference evidence="2 3" key="1">
    <citation type="submission" date="2017-10" db="EMBL/GenBank/DDBJ databases">
        <title>Comparative genomics in systemic dimorphic fungi from Ajellomycetaceae.</title>
        <authorList>
            <person name="Munoz J.F."/>
            <person name="Mcewen J.G."/>
            <person name="Clay O.K."/>
            <person name="Cuomo C.A."/>
        </authorList>
    </citation>
    <scope>NUCLEOTIDE SEQUENCE [LARGE SCALE GENOMIC DNA]</scope>
    <source>
        <strain evidence="2 3">UAMH7299</strain>
    </source>
</reference>
<keyword evidence="3" id="KW-1185">Reference proteome</keyword>
<accession>A0A2B7XLL9</accession>
<evidence type="ECO:0000259" key="1">
    <source>
        <dbReference type="Pfam" id="PF00651"/>
    </source>
</evidence>
<gene>
    <name evidence="2" type="ORF">AJ80_07632</name>
</gene>
<protein>
    <recommendedName>
        <fullName evidence="1">BTB domain-containing protein</fullName>
    </recommendedName>
</protein>
<dbReference type="AlphaFoldDB" id="A0A2B7XLL9"/>
<organism evidence="2 3">
    <name type="scientific">Polytolypa hystricis (strain UAMH7299)</name>
    <dbReference type="NCBI Taxonomy" id="1447883"/>
    <lineage>
        <taxon>Eukaryota</taxon>
        <taxon>Fungi</taxon>
        <taxon>Dikarya</taxon>
        <taxon>Ascomycota</taxon>
        <taxon>Pezizomycotina</taxon>
        <taxon>Eurotiomycetes</taxon>
        <taxon>Eurotiomycetidae</taxon>
        <taxon>Onygenales</taxon>
        <taxon>Onygenales incertae sedis</taxon>
        <taxon>Polytolypa</taxon>
    </lineage>
</organism>
<evidence type="ECO:0000313" key="2">
    <source>
        <dbReference type="EMBL" id="PGH09681.1"/>
    </source>
</evidence>
<dbReference type="Pfam" id="PF00651">
    <property type="entry name" value="BTB"/>
    <property type="match status" value="1"/>
</dbReference>
<evidence type="ECO:0000313" key="3">
    <source>
        <dbReference type="Proteomes" id="UP000224634"/>
    </source>
</evidence>
<dbReference type="EMBL" id="PDNA01000151">
    <property type="protein sequence ID" value="PGH09681.1"/>
    <property type="molecule type" value="Genomic_DNA"/>
</dbReference>
<proteinExistence type="predicted"/>
<dbReference type="Gene3D" id="3.30.710.10">
    <property type="entry name" value="Potassium Channel Kv1.1, Chain A"/>
    <property type="match status" value="1"/>
</dbReference>
<dbReference type="STRING" id="1447883.A0A2B7XLL9"/>
<feature type="domain" description="BTB" evidence="1">
    <location>
        <begin position="48"/>
        <end position="130"/>
    </location>
</feature>
<dbReference type="InterPro" id="IPR000210">
    <property type="entry name" value="BTB/POZ_dom"/>
</dbReference>
<dbReference type="SUPFAM" id="SSF54695">
    <property type="entry name" value="POZ domain"/>
    <property type="match status" value="1"/>
</dbReference>
<dbReference type="InterPro" id="IPR011333">
    <property type="entry name" value="SKP1/BTB/POZ_sf"/>
</dbReference>
<name>A0A2B7XLL9_POLH7</name>
<dbReference type="OrthoDB" id="5275938at2759"/>
<dbReference type="Proteomes" id="UP000224634">
    <property type="component" value="Unassembled WGS sequence"/>
</dbReference>